<feature type="region of interest" description="Disordered" evidence="1">
    <location>
        <begin position="256"/>
        <end position="275"/>
    </location>
</feature>
<dbReference type="PANTHER" id="PTHR35095:SF1">
    <property type="entry name" value="OS05G0143300 PROTEIN"/>
    <property type="match status" value="1"/>
</dbReference>
<keyword evidence="2" id="KW-1185">Reference proteome</keyword>
<sequence length="423" mass="46508">MMAELCLMASHGYPPGIVLSQEPGASRVMKDLQPFLPGAGTRQDIIRLGSMTISPNQLKESVEPLNGRFAAKQCVQSDSAEKDPVILDLQGMHSDAVPLGTGIAKQFTLQREVFDISMSGLSYAEKAGLDMSPLSHLTGLQSVETDMHRLPIIPSLVYPNFQFSTQSALSDFMGDLVRNSKITIDSDGRVLIADSGAEMRDLLSIVAEFYLSRNLTRGRKLSMPVPYFSREMFDKPRIHIHGSSLKLEANAVAPVKSPEKSKLKQLSRKKNSRKVSRERDLFKRNYFHACESLLSILVDKKRQGKTAVLSLKKAGPELPELLNQFSAGIAGTGIAVLFSVICKVACGRVPFCASKMLSTGFGFGLVWLSWAVNRLRDTAIAIGKNPGKLSLNEDEMVKKVDKSVREIYFRAATLMAVAVLRFV</sequence>
<organism evidence="2 3">
    <name type="scientific">Rhodamnia argentea</name>
    <dbReference type="NCBI Taxonomy" id="178133"/>
    <lineage>
        <taxon>Eukaryota</taxon>
        <taxon>Viridiplantae</taxon>
        <taxon>Streptophyta</taxon>
        <taxon>Embryophyta</taxon>
        <taxon>Tracheophyta</taxon>
        <taxon>Spermatophyta</taxon>
        <taxon>Magnoliopsida</taxon>
        <taxon>eudicotyledons</taxon>
        <taxon>Gunneridae</taxon>
        <taxon>Pentapetalae</taxon>
        <taxon>rosids</taxon>
        <taxon>malvids</taxon>
        <taxon>Myrtales</taxon>
        <taxon>Myrtaceae</taxon>
        <taxon>Myrtoideae</taxon>
        <taxon>Myrteae</taxon>
        <taxon>Australasian group</taxon>
        <taxon>Rhodamnia</taxon>
    </lineage>
</organism>
<protein>
    <submittedName>
        <fullName evidence="3">Uncharacterized protein LOC115728283 isoform X1</fullName>
    </submittedName>
</protein>
<evidence type="ECO:0000256" key="1">
    <source>
        <dbReference type="SAM" id="MobiDB-lite"/>
    </source>
</evidence>
<evidence type="ECO:0000313" key="3">
    <source>
        <dbReference type="RefSeq" id="XP_048137706.1"/>
    </source>
</evidence>
<proteinExistence type="predicted"/>
<dbReference type="GeneID" id="115728283"/>
<dbReference type="PANTHER" id="PTHR35095">
    <property type="entry name" value="OS05G0143300 PROTEIN"/>
    <property type="match status" value="1"/>
</dbReference>
<feature type="compositionally biased region" description="Basic residues" evidence="1">
    <location>
        <begin position="263"/>
        <end position="274"/>
    </location>
</feature>
<accession>A0ABM3HM91</accession>
<name>A0ABM3HM91_9MYRT</name>
<reference evidence="3" key="1">
    <citation type="submission" date="2025-08" db="UniProtKB">
        <authorList>
            <consortium name="RefSeq"/>
        </authorList>
    </citation>
    <scope>IDENTIFICATION</scope>
    <source>
        <tissue evidence="3">Leaf</tissue>
    </source>
</reference>
<evidence type="ECO:0000313" key="2">
    <source>
        <dbReference type="Proteomes" id="UP000827889"/>
    </source>
</evidence>
<dbReference type="RefSeq" id="XP_048137706.1">
    <property type="nucleotide sequence ID" value="XM_048281749.1"/>
</dbReference>
<gene>
    <name evidence="3" type="primary">LOC115728283</name>
</gene>
<dbReference type="Proteomes" id="UP000827889">
    <property type="component" value="Chromosome 7"/>
</dbReference>